<dbReference type="AlphaFoldDB" id="A0A367CB41"/>
<protein>
    <submittedName>
        <fullName evidence="1">Uncharacterized protein</fullName>
    </submittedName>
</protein>
<evidence type="ECO:0000313" key="2">
    <source>
        <dbReference type="Proteomes" id="UP000252797"/>
    </source>
</evidence>
<dbReference type="EMBL" id="LEPB01000006">
    <property type="protein sequence ID" value="RCA09869.1"/>
    <property type="molecule type" value="Genomic_DNA"/>
</dbReference>
<reference evidence="1 2" key="1">
    <citation type="submission" date="2015-06" db="EMBL/GenBank/DDBJ databases">
        <title>The Genome Sequence of Enterococcus durans 4EA1.</title>
        <authorList>
            <consortium name="The Broad Institute Genomics Platform"/>
            <consortium name="The Broad Institute Genome Sequencing Center for Infectious Disease"/>
            <person name="Earl A.M."/>
            <person name="Van Tyne D."/>
            <person name="Lebreton F."/>
            <person name="Saavedra J.T."/>
            <person name="Gilmore M.S."/>
            <person name="Manson Mcguire A."/>
            <person name="Clock S."/>
            <person name="Crupain M."/>
            <person name="Rangan U."/>
            <person name="Young S."/>
            <person name="Abouelleil A."/>
            <person name="Cao P."/>
            <person name="Chapman S.B."/>
            <person name="Griggs A."/>
            <person name="Priest M."/>
            <person name="Shea T."/>
            <person name="Wortman J."/>
            <person name="Nusbaum C."/>
            <person name="Birren B."/>
        </authorList>
    </citation>
    <scope>NUCLEOTIDE SEQUENCE [LARGE SCALE GENOMIC DNA]</scope>
    <source>
        <strain evidence="1 2">4EA1</strain>
    </source>
</reference>
<dbReference type="Proteomes" id="UP000252797">
    <property type="component" value="Unassembled WGS sequence"/>
</dbReference>
<organism evidence="1 2">
    <name type="scientific">Enterococcus durans</name>
    <dbReference type="NCBI Taxonomy" id="53345"/>
    <lineage>
        <taxon>Bacteria</taxon>
        <taxon>Bacillati</taxon>
        <taxon>Bacillota</taxon>
        <taxon>Bacilli</taxon>
        <taxon>Lactobacillales</taxon>
        <taxon>Enterococcaceae</taxon>
        <taxon>Enterococcus</taxon>
    </lineage>
</organism>
<evidence type="ECO:0000313" key="1">
    <source>
        <dbReference type="EMBL" id="RCA09869.1"/>
    </source>
</evidence>
<gene>
    <name evidence="1" type="ORF">EA71_02725</name>
</gene>
<name>A0A367CB41_9ENTE</name>
<proteinExistence type="predicted"/>
<sequence>MKHHVTKRITMYRMLRMEKTEKPEVAFPTFDFSVFSLIVELLTHDLKYE</sequence>
<accession>A0A367CB41</accession>
<dbReference type="RefSeq" id="WP_010731444.1">
    <property type="nucleotide sequence ID" value="NZ_JBHKTS010000025.1"/>
</dbReference>
<comment type="caution">
    <text evidence="1">The sequence shown here is derived from an EMBL/GenBank/DDBJ whole genome shotgun (WGS) entry which is preliminary data.</text>
</comment>